<reference evidence="3 4" key="1">
    <citation type="submission" date="2018-06" db="EMBL/GenBank/DDBJ databases">
        <authorList>
            <consortium name="Pathogen Informatics"/>
            <person name="Doyle S."/>
        </authorList>
    </citation>
    <scope>NUCLEOTIDE SEQUENCE [LARGE SCALE GENOMIC DNA]</scope>
    <source>
        <strain evidence="3 4">NCTC12410</strain>
    </source>
</reference>
<dbReference type="EMBL" id="UGHV01000001">
    <property type="protein sequence ID" value="STO97358.1"/>
    <property type="molecule type" value="Genomic_DNA"/>
</dbReference>
<evidence type="ECO:0000313" key="3">
    <source>
        <dbReference type="EMBL" id="STO97358.1"/>
    </source>
</evidence>
<evidence type="ECO:0000256" key="2">
    <source>
        <dbReference type="SAM" id="Phobius"/>
    </source>
</evidence>
<feature type="compositionally biased region" description="Basic and acidic residues" evidence="1">
    <location>
        <begin position="273"/>
        <end position="305"/>
    </location>
</feature>
<sequence length="358" mass="39318">MRRDSACELKSPILRRGLAHYRLDKSLRPRLESGDFSSTILESQSSTENTKQGAAAVSLVNPTASDFTPKHTQSHDSISKILESQSSTESTSPAASKFKLESAFSLSSRASEALFLSSRADEVGVAIHTSRLESTLTKLDSSISAFLNNLIYFTQAHFLAVFFSPFLWLIGLTPRSFMRPLLLAPCSNFSKTNALFATAETMDCHADFQSARNDRNNATTQNEDSRSKAQPKTPQAAGFCDDFGGFQAVGAGIYLVGNEQAHRAGSTKSAQNKRSEVSLEKPTPKSSKNEDSRSKAQPTHHDSKHCGGAVVALRDFGGRARLEVCGCPQNRAINRIAYPRLNRRQRQKHLIPFFKESL</sequence>
<keyword evidence="2" id="KW-1133">Transmembrane helix</keyword>
<dbReference type="AlphaFoldDB" id="A0A377J4S7"/>
<keyword evidence="2" id="KW-0812">Transmembrane</keyword>
<feature type="region of interest" description="Disordered" evidence="1">
    <location>
        <begin position="263"/>
        <end position="306"/>
    </location>
</feature>
<feature type="transmembrane region" description="Helical" evidence="2">
    <location>
        <begin position="150"/>
        <end position="170"/>
    </location>
</feature>
<dbReference type="RefSeq" id="WP_115011599.1">
    <property type="nucleotide sequence ID" value="NZ_UGHV01000001.1"/>
</dbReference>
<evidence type="ECO:0000256" key="1">
    <source>
        <dbReference type="SAM" id="MobiDB-lite"/>
    </source>
</evidence>
<protein>
    <submittedName>
        <fullName evidence="3">Uncharacterized protein</fullName>
    </submittedName>
</protein>
<evidence type="ECO:0000313" key="4">
    <source>
        <dbReference type="Proteomes" id="UP000254841"/>
    </source>
</evidence>
<keyword evidence="2" id="KW-0472">Membrane</keyword>
<dbReference type="OrthoDB" id="5331890at2"/>
<feature type="compositionally biased region" description="Polar residues" evidence="1">
    <location>
        <begin position="216"/>
        <end position="233"/>
    </location>
</feature>
<organism evidence="3 4">
    <name type="scientific">Helicobacter canis</name>
    <dbReference type="NCBI Taxonomy" id="29419"/>
    <lineage>
        <taxon>Bacteria</taxon>
        <taxon>Pseudomonadati</taxon>
        <taxon>Campylobacterota</taxon>
        <taxon>Epsilonproteobacteria</taxon>
        <taxon>Campylobacterales</taxon>
        <taxon>Helicobacteraceae</taxon>
        <taxon>Helicobacter</taxon>
    </lineage>
</organism>
<feature type="region of interest" description="Disordered" evidence="1">
    <location>
        <begin position="214"/>
        <end position="235"/>
    </location>
</feature>
<name>A0A377J4S7_9HELI</name>
<accession>A0A377J4S7</accession>
<gene>
    <name evidence="3" type="ORF">NCTC12410_01183</name>
</gene>
<proteinExistence type="predicted"/>
<dbReference type="Proteomes" id="UP000254841">
    <property type="component" value="Unassembled WGS sequence"/>
</dbReference>